<feature type="transmembrane region" description="Helical" evidence="7">
    <location>
        <begin position="141"/>
        <end position="161"/>
    </location>
</feature>
<evidence type="ECO:0000256" key="2">
    <source>
        <dbReference type="ARBA" id="ARBA00008929"/>
    </source>
</evidence>
<protein>
    <submittedName>
        <fullName evidence="8">Polysulfide reductase NrfD</fullName>
    </submittedName>
</protein>
<evidence type="ECO:0000256" key="4">
    <source>
        <dbReference type="ARBA" id="ARBA00022692"/>
    </source>
</evidence>
<dbReference type="PANTHER" id="PTHR34856:SF2">
    <property type="entry name" value="PROTEIN NRFD"/>
    <property type="match status" value="1"/>
</dbReference>
<dbReference type="GeneID" id="37878730"/>
<evidence type="ECO:0000256" key="1">
    <source>
        <dbReference type="ARBA" id="ARBA00004651"/>
    </source>
</evidence>
<reference evidence="9" key="1">
    <citation type="submission" date="2017-11" db="EMBL/GenBank/DDBJ databases">
        <title>Phenotypic and genomic properties of facultatively anaerobic sulfur-reducing natronoarchaea from hypersaline soda lakes.</title>
        <authorList>
            <person name="Sorokin D.Y."/>
            <person name="Kublanov I.V."/>
            <person name="Roman P."/>
            <person name="Sinninghe Damste J.S."/>
            <person name="Golyshin P.N."/>
            <person name="Rojo D."/>
            <person name="Ciordia S."/>
            <person name="Mena M.D.C."/>
            <person name="Ferrer M."/>
            <person name="Messina E."/>
            <person name="Smedile F."/>
            <person name="La Spada G."/>
            <person name="La Cono V."/>
            <person name="Yakimov M.M."/>
        </authorList>
    </citation>
    <scope>NUCLEOTIDE SEQUENCE [LARGE SCALE GENOMIC DNA]</scope>
    <source>
        <strain evidence="9">AArc-Sl</strain>
    </source>
</reference>
<dbReference type="AlphaFoldDB" id="A0A343TLM3"/>
<gene>
    <name evidence="8" type="ORF">AArcSl_2373</name>
</gene>
<dbReference type="RefSeq" id="WP_161945952.1">
    <property type="nucleotide sequence ID" value="NZ_CP025066.1"/>
</dbReference>
<feature type="transmembrane region" description="Helical" evidence="7">
    <location>
        <begin position="315"/>
        <end position="341"/>
    </location>
</feature>
<comment type="subcellular location">
    <subcellularLocation>
        <location evidence="1">Cell membrane</location>
        <topology evidence="1">Multi-pass membrane protein</topology>
    </subcellularLocation>
</comment>
<feature type="transmembrane region" description="Helical" evidence="7">
    <location>
        <begin position="203"/>
        <end position="226"/>
    </location>
</feature>
<dbReference type="EMBL" id="CP025066">
    <property type="protein sequence ID" value="AUX09995.1"/>
    <property type="molecule type" value="Genomic_DNA"/>
</dbReference>
<evidence type="ECO:0000256" key="6">
    <source>
        <dbReference type="ARBA" id="ARBA00023136"/>
    </source>
</evidence>
<dbReference type="OrthoDB" id="200631at2157"/>
<dbReference type="Proteomes" id="UP000263012">
    <property type="component" value="Chromosome"/>
</dbReference>
<feature type="transmembrane region" description="Helical" evidence="7">
    <location>
        <begin position="274"/>
        <end position="295"/>
    </location>
</feature>
<evidence type="ECO:0000256" key="5">
    <source>
        <dbReference type="ARBA" id="ARBA00022989"/>
    </source>
</evidence>
<keyword evidence="6 7" id="KW-0472">Membrane</keyword>
<keyword evidence="4 7" id="KW-0812">Transmembrane</keyword>
<feature type="transmembrane region" description="Helical" evidence="7">
    <location>
        <begin position="238"/>
        <end position="262"/>
    </location>
</feature>
<dbReference type="Gene3D" id="1.20.1630.10">
    <property type="entry name" value="Formate dehydrogenase/DMSO reductase domain"/>
    <property type="match status" value="1"/>
</dbReference>
<name>A0A343TLM3_9EURY</name>
<dbReference type="PANTHER" id="PTHR34856">
    <property type="entry name" value="PROTEIN NRFD"/>
    <property type="match status" value="1"/>
</dbReference>
<feature type="transmembrane region" description="Helical" evidence="7">
    <location>
        <begin position="70"/>
        <end position="87"/>
    </location>
</feature>
<accession>A0A343TLM3</accession>
<feature type="transmembrane region" description="Helical" evidence="7">
    <location>
        <begin position="99"/>
        <end position="121"/>
    </location>
</feature>
<evidence type="ECO:0000256" key="3">
    <source>
        <dbReference type="ARBA" id="ARBA00022475"/>
    </source>
</evidence>
<dbReference type="GO" id="GO:0005886">
    <property type="term" value="C:plasma membrane"/>
    <property type="evidence" value="ECO:0007669"/>
    <property type="project" value="UniProtKB-SubCell"/>
</dbReference>
<proteinExistence type="inferred from homology"/>
<keyword evidence="9" id="KW-1185">Reference proteome</keyword>
<dbReference type="KEGG" id="hdf:AArcSl_2373"/>
<dbReference type="InterPro" id="IPR005614">
    <property type="entry name" value="NrfD-like"/>
</dbReference>
<organism evidence="8 9">
    <name type="scientific">Halalkaliarchaeum desulfuricum</name>
    <dbReference type="NCBI Taxonomy" id="2055893"/>
    <lineage>
        <taxon>Archaea</taxon>
        <taxon>Methanobacteriati</taxon>
        <taxon>Methanobacteriota</taxon>
        <taxon>Stenosarchaea group</taxon>
        <taxon>Halobacteria</taxon>
        <taxon>Halobacteriales</taxon>
        <taxon>Haloferacaceae</taxon>
        <taxon>Halalkaliarchaeum</taxon>
    </lineage>
</organism>
<dbReference type="Pfam" id="PF03916">
    <property type="entry name" value="NrfD"/>
    <property type="match status" value="1"/>
</dbReference>
<keyword evidence="3" id="KW-1003">Cell membrane</keyword>
<evidence type="ECO:0000313" key="8">
    <source>
        <dbReference type="EMBL" id="AUX09995.1"/>
    </source>
</evidence>
<keyword evidence="5 7" id="KW-1133">Transmembrane helix</keyword>
<evidence type="ECO:0000313" key="9">
    <source>
        <dbReference type="Proteomes" id="UP000263012"/>
    </source>
</evidence>
<feature type="transmembrane region" description="Helical" evidence="7">
    <location>
        <begin position="391"/>
        <end position="411"/>
    </location>
</feature>
<comment type="similarity">
    <text evidence="2">Belongs to the NrfD family.</text>
</comment>
<evidence type="ECO:0000256" key="7">
    <source>
        <dbReference type="SAM" id="Phobius"/>
    </source>
</evidence>
<feature type="transmembrane region" description="Helical" evidence="7">
    <location>
        <begin position="12"/>
        <end position="34"/>
    </location>
</feature>
<feature type="transmembrane region" description="Helical" evidence="7">
    <location>
        <begin position="353"/>
        <end position="371"/>
    </location>
</feature>
<dbReference type="InterPro" id="IPR052049">
    <property type="entry name" value="Electron_transfer_protein"/>
</dbReference>
<sequence length="426" mass="46503">MAAKTEYNWDHLSGLSTPLLGSIVVLTAIALLTLEAIVHQVQHGLVVTDLAAQGTQAGATWGLYIGTFEWFAGMAVATLAITGYIRFSELDDYDMIARIANIWAFICGLTAAWLIIIDLGTPHRVLTILAQWPSTVVHSPLAWDVTFVTTLLVFTLTMLTISLRLDFLRTEGPLPLHADLVRRVVSAGATNTEVPKLESMRKWLGLGLMVLAFTAGMIPGILLGVVGQQPGFFGREQGIVFVVNGLVAGTALVTLTAGVLRLQFDWRDKLSDRVLIGLGQALTTFGFVYLVVMFNDVLQGLTGMQQFYEQRISDAVLFGSLSPFFWGSILLVGVPTLLLAIFKYRLGVKYMNVLALSAMLGVWIKSNLKVIEPLVFPVLPGFIGSYTPTLVEWIITVGAIAIALLLFLLFAKVIPLARDPSREVNR</sequence>